<protein>
    <submittedName>
        <fullName evidence="2">Osmoprotectant transport system substrate-binding protein</fullName>
    </submittedName>
</protein>
<keyword evidence="3" id="KW-1185">Reference proteome</keyword>
<gene>
    <name evidence="2" type="ORF">EV210_10390</name>
</gene>
<evidence type="ECO:0000259" key="1">
    <source>
        <dbReference type="Pfam" id="PF04069"/>
    </source>
</evidence>
<dbReference type="Proteomes" id="UP000295063">
    <property type="component" value="Unassembled WGS sequence"/>
</dbReference>
<dbReference type="Gene3D" id="3.40.190.10">
    <property type="entry name" value="Periplasmic binding protein-like II"/>
    <property type="match status" value="1"/>
</dbReference>
<comment type="caution">
    <text evidence="2">The sequence shown here is derived from an EMBL/GenBank/DDBJ whole genome shotgun (WGS) entry which is preliminary data.</text>
</comment>
<dbReference type="CDD" id="cd13528">
    <property type="entry name" value="PBP2_osmoprotectants"/>
    <property type="match status" value="1"/>
</dbReference>
<dbReference type="SUPFAM" id="SSF53850">
    <property type="entry name" value="Periplasmic binding protein-like II"/>
    <property type="match status" value="1"/>
</dbReference>
<organism evidence="2 3">
    <name type="scientific">Anaerospora hongkongensis</name>
    <dbReference type="NCBI Taxonomy" id="244830"/>
    <lineage>
        <taxon>Bacteria</taxon>
        <taxon>Bacillati</taxon>
        <taxon>Bacillota</taxon>
        <taxon>Negativicutes</taxon>
        <taxon>Selenomonadales</taxon>
        <taxon>Sporomusaceae</taxon>
        <taxon>Anaerospora</taxon>
    </lineage>
</organism>
<name>A0A4R1Q2A8_9FIRM</name>
<dbReference type="Pfam" id="PF04069">
    <property type="entry name" value="OpuAC"/>
    <property type="match status" value="1"/>
</dbReference>
<dbReference type="AlphaFoldDB" id="A0A4R1Q2A8"/>
<dbReference type="InterPro" id="IPR007210">
    <property type="entry name" value="ABC_Gly_betaine_transp_sub-bd"/>
</dbReference>
<dbReference type="PROSITE" id="PS51257">
    <property type="entry name" value="PROKAR_LIPOPROTEIN"/>
    <property type="match status" value="1"/>
</dbReference>
<dbReference type="RefSeq" id="WP_243650446.1">
    <property type="nucleotide sequence ID" value="NZ_DAIMLW010000015.1"/>
</dbReference>
<feature type="domain" description="ABC-type glycine betaine transport system substrate-binding" evidence="1">
    <location>
        <begin position="31"/>
        <end position="293"/>
    </location>
</feature>
<reference evidence="2 3" key="1">
    <citation type="submission" date="2019-03" db="EMBL/GenBank/DDBJ databases">
        <title>Genomic Encyclopedia of Type Strains, Phase IV (KMG-IV): sequencing the most valuable type-strain genomes for metagenomic binning, comparative biology and taxonomic classification.</title>
        <authorList>
            <person name="Goeker M."/>
        </authorList>
    </citation>
    <scope>NUCLEOTIDE SEQUENCE [LARGE SCALE GENOMIC DNA]</scope>
    <source>
        <strain evidence="2 3">DSM 15969</strain>
    </source>
</reference>
<evidence type="ECO:0000313" key="2">
    <source>
        <dbReference type="EMBL" id="TCL38618.1"/>
    </source>
</evidence>
<dbReference type="EMBL" id="SLUI01000003">
    <property type="protein sequence ID" value="TCL38618.1"/>
    <property type="molecule type" value="Genomic_DNA"/>
</dbReference>
<dbReference type="Gene3D" id="3.40.190.120">
    <property type="entry name" value="Osmoprotection protein (prox), domain 2"/>
    <property type="match status" value="1"/>
</dbReference>
<dbReference type="GO" id="GO:0043190">
    <property type="term" value="C:ATP-binding cassette (ABC) transporter complex"/>
    <property type="evidence" value="ECO:0007669"/>
    <property type="project" value="InterPro"/>
</dbReference>
<dbReference type="GO" id="GO:0022857">
    <property type="term" value="F:transmembrane transporter activity"/>
    <property type="evidence" value="ECO:0007669"/>
    <property type="project" value="InterPro"/>
</dbReference>
<proteinExistence type="predicted"/>
<evidence type="ECO:0000313" key="3">
    <source>
        <dbReference type="Proteomes" id="UP000295063"/>
    </source>
</evidence>
<accession>A0A4R1Q2A8</accession>
<sequence>MDLKKIIAVITVLVISLALVGCSVFNGNRSDKVVIGGKNFTEQDILVYLMKEMIEAKTKLKVEVKPFLGGTNVVAQALEKGDLDIYAEYTGTALMNILGEPMLTDPQEAYDKVKALYQEKKQLVWLKPFGFNNTYTLTMRAEQADQLGIQSISDLAKFTPQLLLGATHEFLERPDGYKGIAEVYQLNFVGVGAMDPGLTYGACRDGKVDVIDAFATDGRIPAFNLKVLTDDKQFFPPYYAAPVIREATLQKHPEIADALHALSGKLTDKAMAELNAQVDLEKKDPKSVAKEWLVAQGLI</sequence>